<accession>A0AAE1TU07</accession>
<dbReference type="EMBL" id="JAWZYT010004120">
    <property type="protein sequence ID" value="KAK4295219.1"/>
    <property type="molecule type" value="Genomic_DNA"/>
</dbReference>
<evidence type="ECO:0000313" key="3">
    <source>
        <dbReference type="Proteomes" id="UP001292094"/>
    </source>
</evidence>
<keyword evidence="3" id="KW-1185">Reference proteome</keyword>
<dbReference type="AlphaFoldDB" id="A0AAE1TU07"/>
<reference evidence="2" key="1">
    <citation type="submission" date="2023-11" db="EMBL/GenBank/DDBJ databases">
        <title>Genome assemblies of two species of porcelain crab, Petrolisthes cinctipes and Petrolisthes manimaculis (Anomura: Porcellanidae).</title>
        <authorList>
            <person name="Angst P."/>
        </authorList>
    </citation>
    <scope>NUCLEOTIDE SEQUENCE</scope>
    <source>
        <strain evidence="2">PB745_02</strain>
        <tissue evidence="2">Gill</tissue>
    </source>
</reference>
<evidence type="ECO:0000313" key="2">
    <source>
        <dbReference type="EMBL" id="KAK4295219.1"/>
    </source>
</evidence>
<gene>
    <name evidence="2" type="ORF">Pmani_032198</name>
</gene>
<feature type="region of interest" description="Disordered" evidence="1">
    <location>
        <begin position="65"/>
        <end position="103"/>
    </location>
</feature>
<proteinExistence type="predicted"/>
<protein>
    <submittedName>
        <fullName evidence="2">Uncharacterized protein</fullName>
    </submittedName>
</protein>
<dbReference type="Proteomes" id="UP001292094">
    <property type="component" value="Unassembled WGS sequence"/>
</dbReference>
<comment type="caution">
    <text evidence="2">The sequence shown here is derived from an EMBL/GenBank/DDBJ whole genome shotgun (WGS) entry which is preliminary data.</text>
</comment>
<sequence length="103" mass="11632">MLISSHYPRQKRRREGGREVERVVVAAVKDVRERGLVERMVRVMQMEEVREGVMVDGVVVMAQEVLGGGHQGGKKGREGDGIREEGREDGLREDGREEGRKYG</sequence>
<name>A0AAE1TU07_9EUCA</name>
<evidence type="ECO:0000256" key="1">
    <source>
        <dbReference type="SAM" id="MobiDB-lite"/>
    </source>
</evidence>
<organism evidence="2 3">
    <name type="scientific">Petrolisthes manimaculis</name>
    <dbReference type="NCBI Taxonomy" id="1843537"/>
    <lineage>
        <taxon>Eukaryota</taxon>
        <taxon>Metazoa</taxon>
        <taxon>Ecdysozoa</taxon>
        <taxon>Arthropoda</taxon>
        <taxon>Crustacea</taxon>
        <taxon>Multicrustacea</taxon>
        <taxon>Malacostraca</taxon>
        <taxon>Eumalacostraca</taxon>
        <taxon>Eucarida</taxon>
        <taxon>Decapoda</taxon>
        <taxon>Pleocyemata</taxon>
        <taxon>Anomura</taxon>
        <taxon>Galatheoidea</taxon>
        <taxon>Porcellanidae</taxon>
        <taxon>Petrolisthes</taxon>
    </lineage>
</organism>
<feature type="compositionally biased region" description="Basic and acidic residues" evidence="1">
    <location>
        <begin position="75"/>
        <end position="103"/>
    </location>
</feature>